<evidence type="ECO:0000256" key="1">
    <source>
        <dbReference type="SAM" id="MobiDB-lite"/>
    </source>
</evidence>
<feature type="region of interest" description="Disordered" evidence="1">
    <location>
        <begin position="1"/>
        <end position="26"/>
    </location>
</feature>
<gene>
    <name evidence="2" type="ORF">DJ017_03700</name>
</gene>
<evidence type="ECO:0000313" key="2">
    <source>
        <dbReference type="EMBL" id="RAK53692.1"/>
    </source>
</evidence>
<proteinExistence type="predicted"/>
<accession>A0A328AG10</accession>
<dbReference type="AlphaFoldDB" id="A0A328AG10"/>
<comment type="caution">
    <text evidence="2">The sequence shown here is derived from an EMBL/GenBank/DDBJ whole genome shotgun (WGS) entry which is preliminary data.</text>
</comment>
<organism evidence="2 3">
    <name type="scientific">Phenylobacterium soli</name>
    <dbReference type="NCBI Taxonomy" id="2170551"/>
    <lineage>
        <taxon>Bacteria</taxon>
        <taxon>Pseudomonadati</taxon>
        <taxon>Pseudomonadota</taxon>
        <taxon>Alphaproteobacteria</taxon>
        <taxon>Caulobacterales</taxon>
        <taxon>Caulobacteraceae</taxon>
        <taxon>Phenylobacterium</taxon>
    </lineage>
</organism>
<name>A0A328AG10_9CAUL</name>
<dbReference type="OrthoDB" id="9971570at2"/>
<feature type="compositionally biased region" description="Low complexity" evidence="1">
    <location>
        <begin position="41"/>
        <end position="61"/>
    </location>
</feature>
<feature type="region of interest" description="Disordered" evidence="1">
    <location>
        <begin position="41"/>
        <end position="87"/>
    </location>
</feature>
<protein>
    <submittedName>
        <fullName evidence="2">Uncharacterized protein</fullName>
    </submittedName>
</protein>
<sequence>MTSPVRPPIFPPSQAAQAPRAEAGRTAAQKAFFDIAMGKATAPAQAPAAAPTASAPAAPKPIQKTPDPTAEAPTRILRPGSLLDIRV</sequence>
<evidence type="ECO:0000313" key="3">
    <source>
        <dbReference type="Proteomes" id="UP000249254"/>
    </source>
</evidence>
<dbReference type="RefSeq" id="WP_111527444.1">
    <property type="nucleotide sequence ID" value="NZ_JBHRSG010000005.1"/>
</dbReference>
<keyword evidence="3" id="KW-1185">Reference proteome</keyword>
<feature type="compositionally biased region" description="Pro residues" evidence="1">
    <location>
        <begin position="1"/>
        <end position="11"/>
    </location>
</feature>
<dbReference type="Proteomes" id="UP000249254">
    <property type="component" value="Unassembled WGS sequence"/>
</dbReference>
<dbReference type="EMBL" id="QFYQ01000001">
    <property type="protein sequence ID" value="RAK53692.1"/>
    <property type="molecule type" value="Genomic_DNA"/>
</dbReference>
<reference evidence="3" key="1">
    <citation type="submission" date="2018-05" db="EMBL/GenBank/DDBJ databases">
        <authorList>
            <person name="Li X."/>
        </authorList>
    </citation>
    <scope>NUCLEOTIDE SEQUENCE [LARGE SCALE GENOMIC DNA]</scope>
    <source>
        <strain evidence="3">LX32</strain>
    </source>
</reference>